<comment type="caution">
    <text evidence="1">The sequence shown here is derived from an EMBL/GenBank/DDBJ whole genome shotgun (WGS) entry which is preliminary data.</text>
</comment>
<dbReference type="EMBL" id="CM039178">
    <property type="protein sequence ID" value="KAH9681858.1"/>
    <property type="molecule type" value="Genomic_DNA"/>
</dbReference>
<dbReference type="Proteomes" id="UP000829398">
    <property type="component" value="Chromosome 9"/>
</dbReference>
<gene>
    <name evidence="1" type="ORF">KPL71_027115</name>
</gene>
<organism evidence="1 2">
    <name type="scientific">Citrus sinensis</name>
    <name type="common">Sweet orange</name>
    <name type="synonym">Citrus aurantium var. sinensis</name>
    <dbReference type="NCBI Taxonomy" id="2711"/>
    <lineage>
        <taxon>Eukaryota</taxon>
        <taxon>Viridiplantae</taxon>
        <taxon>Streptophyta</taxon>
        <taxon>Embryophyta</taxon>
        <taxon>Tracheophyta</taxon>
        <taxon>Spermatophyta</taxon>
        <taxon>Magnoliopsida</taxon>
        <taxon>eudicotyledons</taxon>
        <taxon>Gunneridae</taxon>
        <taxon>Pentapetalae</taxon>
        <taxon>rosids</taxon>
        <taxon>malvids</taxon>
        <taxon>Sapindales</taxon>
        <taxon>Rutaceae</taxon>
        <taxon>Aurantioideae</taxon>
        <taxon>Citrus</taxon>
    </lineage>
</organism>
<evidence type="ECO:0000313" key="2">
    <source>
        <dbReference type="Proteomes" id="UP000829398"/>
    </source>
</evidence>
<keyword evidence="2" id="KW-1185">Reference proteome</keyword>
<evidence type="ECO:0000313" key="1">
    <source>
        <dbReference type="EMBL" id="KAH9681858.1"/>
    </source>
</evidence>
<proteinExistence type="predicted"/>
<sequence length="70" mass="7880">MAPTGGEVRRRQKLRIGRHSRHLEDLLTMEPHISDEPTDHLDTQSIVAVAVTLDEFAGRVVLVSHDSRLI</sequence>
<name>A0ACB8I464_CITSI</name>
<reference evidence="2" key="1">
    <citation type="journal article" date="2023" name="Hortic. Res.">
        <title>A chromosome-level phased genome enabling allele-level studies in sweet orange: a case study on citrus Huanglongbing tolerance.</title>
        <authorList>
            <person name="Wu B."/>
            <person name="Yu Q."/>
            <person name="Deng Z."/>
            <person name="Duan Y."/>
            <person name="Luo F."/>
            <person name="Gmitter F. Jr."/>
        </authorList>
    </citation>
    <scope>NUCLEOTIDE SEQUENCE [LARGE SCALE GENOMIC DNA]</scope>
    <source>
        <strain evidence="2">cv. Valencia</strain>
    </source>
</reference>
<protein>
    <submittedName>
        <fullName evidence="1">Uncharacterized protein</fullName>
    </submittedName>
</protein>
<accession>A0ACB8I464</accession>